<keyword evidence="5" id="KW-1185">Reference proteome</keyword>
<keyword evidence="1" id="KW-0805">Transcription regulation</keyword>
<evidence type="ECO:0000256" key="1">
    <source>
        <dbReference type="ARBA" id="ARBA00023015"/>
    </source>
</evidence>
<dbReference type="PANTHER" id="PTHR43130:SF3">
    <property type="entry name" value="HTH-TYPE TRANSCRIPTIONAL REGULATOR RV1931C"/>
    <property type="match status" value="1"/>
</dbReference>
<dbReference type="CDD" id="cd03137">
    <property type="entry name" value="GATase1_AraC_1"/>
    <property type="match status" value="1"/>
</dbReference>
<sequence length="322" mass="34696">MQRVVVLALDGVIPFELSVPDRIFRAAGHGLYEVLTCSLDGAPVRTDADFSIAVEHSMEIIASADILVVPPSEWFGDVTGPDRLPPALLSALALLRPGARVASICISTFVLAAAGLLDGRPATTHWARAAHFSRCFPRVRLAPEVLFVDDGDVLTSAGAAAGVDLCLHIVRQDHGSDIANRAARNCVVPPWREGGQAQYIERPVPLPGDSGTAPAREWALANLGLPLHLDDLAARANMSRRTFTRRFREEVGLSPGQWLTTQRVELARHLLESTDLPVDTVASRAGFGTSASLRQHLNAACGVSPHTYRRTFSTRSRAARTP</sequence>
<reference evidence="4 5" key="1">
    <citation type="submission" date="2020-07" db="EMBL/GenBank/DDBJ databases">
        <title>Genomic Encyclopedia of Type Strains, Phase IV (KMG-IV): sequencing the most valuable type-strain genomes for metagenomic binning, comparative biology and taxonomic classification.</title>
        <authorList>
            <person name="Goeker M."/>
        </authorList>
    </citation>
    <scope>NUCLEOTIDE SEQUENCE [LARGE SCALE GENOMIC DNA]</scope>
    <source>
        <strain evidence="4 5">DSM 45533</strain>
    </source>
</reference>
<dbReference type="SUPFAM" id="SSF52317">
    <property type="entry name" value="Class I glutamine amidotransferase-like"/>
    <property type="match status" value="1"/>
</dbReference>
<evidence type="ECO:0000313" key="4">
    <source>
        <dbReference type="EMBL" id="MBA2894181.1"/>
    </source>
</evidence>
<dbReference type="GO" id="GO:0043565">
    <property type="term" value="F:sequence-specific DNA binding"/>
    <property type="evidence" value="ECO:0007669"/>
    <property type="project" value="InterPro"/>
</dbReference>
<dbReference type="SUPFAM" id="SSF46689">
    <property type="entry name" value="Homeodomain-like"/>
    <property type="match status" value="2"/>
</dbReference>
<proteinExistence type="predicted"/>
<dbReference type="Pfam" id="PF01965">
    <property type="entry name" value="DJ-1_PfpI"/>
    <property type="match status" value="1"/>
</dbReference>
<dbReference type="InterPro" id="IPR009057">
    <property type="entry name" value="Homeodomain-like_sf"/>
</dbReference>
<dbReference type="InterPro" id="IPR029062">
    <property type="entry name" value="Class_I_gatase-like"/>
</dbReference>
<accession>A0A7W0CN51</accession>
<dbReference type="PROSITE" id="PS01124">
    <property type="entry name" value="HTH_ARAC_FAMILY_2"/>
    <property type="match status" value="1"/>
</dbReference>
<dbReference type="InterPro" id="IPR052158">
    <property type="entry name" value="INH-QAR"/>
</dbReference>
<dbReference type="Pfam" id="PF12833">
    <property type="entry name" value="HTH_18"/>
    <property type="match status" value="1"/>
</dbReference>
<evidence type="ECO:0000259" key="3">
    <source>
        <dbReference type="PROSITE" id="PS01124"/>
    </source>
</evidence>
<dbReference type="InterPro" id="IPR018060">
    <property type="entry name" value="HTH_AraC"/>
</dbReference>
<comment type="caution">
    <text evidence="4">The sequence shown here is derived from an EMBL/GenBank/DDBJ whole genome shotgun (WGS) entry which is preliminary data.</text>
</comment>
<dbReference type="Proteomes" id="UP000530928">
    <property type="component" value="Unassembled WGS sequence"/>
</dbReference>
<evidence type="ECO:0000256" key="2">
    <source>
        <dbReference type="ARBA" id="ARBA00023163"/>
    </source>
</evidence>
<dbReference type="Gene3D" id="3.40.50.880">
    <property type="match status" value="1"/>
</dbReference>
<dbReference type="Gene3D" id="1.10.10.60">
    <property type="entry name" value="Homeodomain-like"/>
    <property type="match status" value="1"/>
</dbReference>
<dbReference type="RefSeq" id="WP_181612900.1">
    <property type="nucleotide sequence ID" value="NZ_BAABAM010000005.1"/>
</dbReference>
<name>A0A7W0CN51_9ACTN</name>
<dbReference type="PANTHER" id="PTHR43130">
    <property type="entry name" value="ARAC-FAMILY TRANSCRIPTIONAL REGULATOR"/>
    <property type="match status" value="1"/>
</dbReference>
<dbReference type="SMART" id="SM00342">
    <property type="entry name" value="HTH_ARAC"/>
    <property type="match status" value="1"/>
</dbReference>
<feature type="domain" description="HTH araC/xylS-type" evidence="3">
    <location>
        <begin position="213"/>
        <end position="311"/>
    </location>
</feature>
<protein>
    <submittedName>
        <fullName evidence="4">Transcriptional regulator GlxA family with amidase domain</fullName>
    </submittedName>
</protein>
<gene>
    <name evidence="4" type="ORF">HNR30_005542</name>
</gene>
<keyword evidence="2" id="KW-0804">Transcription</keyword>
<dbReference type="GO" id="GO:0003700">
    <property type="term" value="F:DNA-binding transcription factor activity"/>
    <property type="evidence" value="ECO:0007669"/>
    <property type="project" value="InterPro"/>
</dbReference>
<dbReference type="EMBL" id="JACDUR010000005">
    <property type="protein sequence ID" value="MBA2894181.1"/>
    <property type="molecule type" value="Genomic_DNA"/>
</dbReference>
<dbReference type="AlphaFoldDB" id="A0A7W0CN51"/>
<evidence type="ECO:0000313" key="5">
    <source>
        <dbReference type="Proteomes" id="UP000530928"/>
    </source>
</evidence>
<dbReference type="InterPro" id="IPR002818">
    <property type="entry name" value="DJ-1/PfpI"/>
</dbReference>
<organism evidence="4 5">
    <name type="scientific">Nonomuraea soli</name>
    <dbReference type="NCBI Taxonomy" id="1032476"/>
    <lineage>
        <taxon>Bacteria</taxon>
        <taxon>Bacillati</taxon>
        <taxon>Actinomycetota</taxon>
        <taxon>Actinomycetes</taxon>
        <taxon>Streptosporangiales</taxon>
        <taxon>Streptosporangiaceae</taxon>
        <taxon>Nonomuraea</taxon>
    </lineage>
</organism>